<dbReference type="Proteomes" id="UP000005384">
    <property type="component" value="Unassembled WGS sequence"/>
</dbReference>
<organism evidence="4 5">
    <name type="scientific">Hungatella hathewayi WAL-18680</name>
    <dbReference type="NCBI Taxonomy" id="742737"/>
    <lineage>
        <taxon>Bacteria</taxon>
        <taxon>Bacillati</taxon>
        <taxon>Bacillota</taxon>
        <taxon>Clostridia</taxon>
        <taxon>Lachnospirales</taxon>
        <taxon>Lachnospiraceae</taxon>
        <taxon>Hungatella</taxon>
    </lineage>
</organism>
<dbReference type="InterPro" id="IPR018337">
    <property type="entry name" value="Cell_wall/Cho-bd_repeat"/>
</dbReference>
<sequence length="333" mass="37165">MRIGKRMLAAALAAVMTLGGSVMTSYAGNDKITMINIEIKSEIKVGEVIDSSKIRVYNKTSKYSATDIQVTNDGFEWEADSVPTVDVRLEAESGYYFSVLAKDVTVKGATVVNAKKEDSTHLLLSLKLPALNEQAGDITSAGWSSETVASWSESLNAGYYEVKLYREGVNVKLTQTSQTNSLDMAPCMTKAGYYTYKVRAVNKIKDDNKTEWVDSTEIQVSNELAARNREQYGNLTSGLSEPGQEADSSTLPVGWVKDDKGWWYRNQGGLYTTNDWQFIDGKWYFFDSNGYMLTGWIQWKDKLYYCDLAEGYMLTSSLTPDGKRVDSQGVLFE</sequence>
<evidence type="ECO:0000313" key="5">
    <source>
        <dbReference type="Proteomes" id="UP000005384"/>
    </source>
</evidence>
<keyword evidence="1" id="KW-0677">Repeat</keyword>
<dbReference type="EMBL" id="ADLN01000127">
    <property type="protein sequence ID" value="EHI57044.1"/>
    <property type="molecule type" value="Genomic_DNA"/>
</dbReference>
<evidence type="ECO:0000313" key="4">
    <source>
        <dbReference type="EMBL" id="EHI57044.1"/>
    </source>
</evidence>
<dbReference type="AlphaFoldDB" id="G5IN73"/>
<accession>G5IN73</accession>
<keyword evidence="3" id="KW-0732">Signal</keyword>
<evidence type="ECO:0000256" key="2">
    <source>
        <dbReference type="PROSITE-ProRule" id="PRU00591"/>
    </source>
</evidence>
<feature type="repeat" description="Cell wall-binding" evidence="2">
    <location>
        <begin position="273"/>
        <end position="292"/>
    </location>
</feature>
<dbReference type="PROSITE" id="PS51170">
    <property type="entry name" value="CW"/>
    <property type="match status" value="1"/>
</dbReference>
<comment type="caution">
    <text evidence="4">The sequence shown here is derived from an EMBL/GenBank/DDBJ whole genome shotgun (WGS) entry which is preliminary data.</text>
</comment>
<feature type="signal peptide" evidence="3">
    <location>
        <begin position="1"/>
        <end position="27"/>
    </location>
</feature>
<dbReference type="Pfam" id="PF01473">
    <property type="entry name" value="Choline_bind_1"/>
    <property type="match status" value="1"/>
</dbReference>
<dbReference type="SUPFAM" id="SSF69360">
    <property type="entry name" value="Cell wall binding repeat"/>
    <property type="match status" value="1"/>
</dbReference>
<proteinExistence type="predicted"/>
<dbReference type="Gene3D" id="2.10.270.10">
    <property type="entry name" value="Cholin Binding"/>
    <property type="match status" value="1"/>
</dbReference>
<evidence type="ECO:0000256" key="3">
    <source>
        <dbReference type="SAM" id="SignalP"/>
    </source>
</evidence>
<evidence type="ECO:0000256" key="1">
    <source>
        <dbReference type="ARBA" id="ARBA00022737"/>
    </source>
</evidence>
<keyword evidence="5" id="KW-1185">Reference proteome</keyword>
<gene>
    <name evidence="4" type="ORF">HMPREF9473_04951</name>
</gene>
<dbReference type="PATRIC" id="fig|742737.3.peg.4935"/>
<evidence type="ECO:0008006" key="6">
    <source>
        <dbReference type="Google" id="ProtNLM"/>
    </source>
</evidence>
<dbReference type="HOGENOM" id="CLU_048243_1_0_9"/>
<protein>
    <recommendedName>
        <fullName evidence="6">Fibronectin type-III domain-containing protein</fullName>
    </recommendedName>
</protein>
<dbReference type="Pfam" id="PF19127">
    <property type="entry name" value="Choline_bind_3"/>
    <property type="match status" value="1"/>
</dbReference>
<reference evidence="4 5" key="1">
    <citation type="submission" date="2011-08" db="EMBL/GenBank/DDBJ databases">
        <title>The Genome Sequence of Clostridium hathewayi WAL-18680.</title>
        <authorList>
            <consortium name="The Broad Institute Genome Sequencing Platform"/>
            <person name="Earl A."/>
            <person name="Ward D."/>
            <person name="Feldgarden M."/>
            <person name="Gevers D."/>
            <person name="Finegold S.M."/>
            <person name="Summanen P.H."/>
            <person name="Molitoris D.R."/>
            <person name="Song M."/>
            <person name="Daigneault M."/>
            <person name="Allen-Vercoe E."/>
            <person name="Young S.K."/>
            <person name="Zeng Q."/>
            <person name="Gargeya S."/>
            <person name="Fitzgerald M."/>
            <person name="Haas B."/>
            <person name="Abouelleil A."/>
            <person name="Alvarado L."/>
            <person name="Arachchi H.M."/>
            <person name="Berlin A."/>
            <person name="Brown A."/>
            <person name="Chapman S.B."/>
            <person name="Chen Z."/>
            <person name="Dunbar C."/>
            <person name="Freedman E."/>
            <person name="Gearin G."/>
            <person name="Gellesch M."/>
            <person name="Goldberg J."/>
            <person name="Griggs A."/>
            <person name="Gujja S."/>
            <person name="Heiman D."/>
            <person name="Howarth C."/>
            <person name="Larson L."/>
            <person name="Lui A."/>
            <person name="MacDonald P.J.P."/>
            <person name="Montmayeur A."/>
            <person name="Murphy C."/>
            <person name="Neiman D."/>
            <person name="Pearson M."/>
            <person name="Priest M."/>
            <person name="Roberts A."/>
            <person name="Saif S."/>
            <person name="Shea T."/>
            <person name="Shenoy N."/>
            <person name="Sisk P."/>
            <person name="Stolte C."/>
            <person name="Sykes S."/>
            <person name="Wortman J."/>
            <person name="Nusbaum C."/>
            <person name="Birren B."/>
        </authorList>
    </citation>
    <scope>NUCLEOTIDE SEQUENCE [LARGE SCALE GENOMIC DNA]</scope>
    <source>
        <strain evidence="4 5">WAL-18680</strain>
    </source>
</reference>
<name>G5IN73_9FIRM</name>
<feature type="chain" id="PRO_5003478959" description="Fibronectin type-III domain-containing protein" evidence="3">
    <location>
        <begin position="28"/>
        <end position="333"/>
    </location>
</feature>